<evidence type="ECO:0000256" key="2">
    <source>
        <dbReference type="ARBA" id="ARBA00023027"/>
    </source>
</evidence>
<keyword evidence="1" id="KW-0560">Oxidoreductase</keyword>
<dbReference type="InterPro" id="IPR016162">
    <property type="entry name" value="Ald_DH_N"/>
</dbReference>
<evidence type="ECO:0000256" key="1">
    <source>
        <dbReference type="ARBA" id="ARBA00023002"/>
    </source>
</evidence>
<dbReference type="EMBL" id="UINC01206370">
    <property type="protein sequence ID" value="SVE27966.1"/>
    <property type="molecule type" value="Genomic_DNA"/>
</dbReference>
<gene>
    <name evidence="4" type="ORF">METZ01_LOCUS480820</name>
</gene>
<dbReference type="GO" id="GO:0010133">
    <property type="term" value="P:L-proline catabolic process to L-glutamate"/>
    <property type="evidence" value="ECO:0007669"/>
    <property type="project" value="TreeGrafter"/>
</dbReference>
<keyword evidence="2" id="KW-0520">NAD</keyword>
<dbReference type="InterPro" id="IPR016161">
    <property type="entry name" value="Ald_DH/histidinol_DH"/>
</dbReference>
<dbReference type="Pfam" id="PF00171">
    <property type="entry name" value="Aldedh"/>
    <property type="match status" value="1"/>
</dbReference>
<accession>A0A383C6D4</accession>
<proteinExistence type="predicted"/>
<dbReference type="AlphaFoldDB" id="A0A383C6D4"/>
<dbReference type="SUPFAM" id="SSF53720">
    <property type="entry name" value="ALDH-like"/>
    <property type="match status" value="1"/>
</dbReference>
<feature type="non-terminal residue" evidence="4">
    <location>
        <position position="117"/>
    </location>
</feature>
<organism evidence="4">
    <name type="scientific">marine metagenome</name>
    <dbReference type="NCBI Taxonomy" id="408172"/>
    <lineage>
        <taxon>unclassified sequences</taxon>
        <taxon>metagenomes</taxon>
        <taxon>ecological metagenomes</taxon>
    </lineage>
</organism>
<dbReference type="GO" id="GO:0003842">
    <property type="term" value="F:L-glutamate gamma-semialdehyde dehydrogenase activity"/>
    <property type="evidence" value="ECO:0007669"/>
    <property type="project" value="TreeGrafter"/>
</dbReference>
<dbReference type="PANTHER" id="PTHR42862:SF1">
    <property type="entry name" value="DELTA-1-PYRROLINE-5-CARBOXYLATE DEHYDROGENASE 2, ISOFORM A-RELATED"/>
    <property type="match status" value="1"/>
</dbReference>
<name>A0A383C6D4_9ZZZZ</name>
<sequence>MSSHPDNEPILNYAPGSEERATLRTEIDRQMSEVVEIPCIVNGEEVYTNDIIAQVIPHNHGHVLANVHLAGRSEMESACTAAVQAQSEWIDMGLEGRASVFEKCADLLAGDWRMKVN</sequence>
<dbReference type="InterPro" id="IPR050485">
    <property type="entry name" value="Proline_metab_enzyme"/>
</dbReference>
<protein>
    <recommendedName>
        <fullName evidence="3">Aldehyde dehydrogenase domain-containing protein</fullName>
    </recommendedName>
</protein>
<dbReference type="PANTHER" id="PTHR42862">
    <property type="entry name" value="DELTA-1-PYRROLINE-5-CARBOXYLATE DEHYDROGENASE 1, ISOFORM A-RELATED"/>
    <property type="match status" value="1"/>
</dbReference>
<dbReference type="GO" id="GO:0005759">
    <property type="term" value="C:mitochondrial matrix"/>
    <property type="evidence" value="ECO:0007669"/>
    <property type="project" value="TreeGrafter"/>
</dbReference>
<dbReference type="Gene3D" id="3.40.605.10">
    <property type="entry name" value="Aldehyde Dehydrogenase, Chain A, domain 1"/>
    <property type="match status" value="1"/>
</dbReference>
<evidence type="ECO:0000313" key="4">
    <source>
        <dbReference type="EMBL" id="SVE27966.1"/>
    </source>
</evidence>
<feature type="domain" description="Aldehyde dehydrogenase" evidence="3">
    <location>
        <begin position="53"/>
        <end position="109"/>
    </location>
</feature>
<reference evidence="4" key="1">
    <citation type="submission" date="2018-05" db="EMBL/GenBank/DDBJ databases">
        <authorList>
            <person name="Lanie J.A."/>
            <person name="Ng W.-L."/>
            <person name="Kazmierczak K.M."/>
            <person name="Andrzejewski T.M."/>
            <person name="Davidsen T.M."/>
            <person name="Wayne K.J."/>
            <person name="Tettelin H."/>
            <person name="Glass J.I."/>
            <person name="Rusch D."/>
            <person name="Podicherti R."/>
            <person name="Tsui H.-C.T."/>
            <person name="Winkler M.E."/>
        </authorList>
    </citation>
    <scope>NUCLEOTIDE SEQUENCE</scope>
</reference>
<dbReference type="InterPro" id="IPR015590">
    <property type="entry name" value="Aldehyde_DH_dom"/>
</dbReference>
<evidence type="ECO:0000259" key="3">
    <source>
        <dbReference type="Pfam" id="PF00171"/>
    </source>
</evidence>